<dbReference type="Proteomes" id="UP000501849">
    <property type="component" value="Chromosome"/>
</dbReference>
<dbReference type="EMBL" id="CP038799">
    <property type="protein sequence ID" value="QIV80376.1"/>
    <property type="molecule type" value="Genomic_DNA"/>
</dbReference>
<sequence length="170" mass="19226">MTMKLRMSMSQITEHLHAKLSEHGLSVEDGERARDRVASSLGDEASYFRNLKVLLTGTDSDATSLEFASALWPDFDFKAVAAESGSTQSMNYRRMRGQFPQVESPKEFGPWEVDVNDFARRFGPLTPGPLRPLNDQYLANYQEYGFSWNGRGYGAGFSWGLFMFAAQDWD</sequence>
<dbReference type="RefSeq" id="WP_168141101.1">
    <property type="nucleotide sequence ID" value="NZ_CP038799.1"/>
</dbReference>
<accession>A0A6H0RZL8</accession>
<dbReference type="KEGG" id="mfre:EXE63_05295"/>
<organism evidence="1 2">
    <name type="scientific">Mycolicibacterium frederiksbergense</name>
    <dbReference type="NCBI Taxonomy" id="117567"/>
    <lineage>
        <taxon>Bacteria</taxon>
        <taxon>Bacillati</taxon>
        <taxon>Actinomycetota</taxon>
        <taxon>Actinomycetes</taxon>
        <taxon>Mycobacteriales</taxon>
        <taxon>Mycobacteriaceae</taxon>
        <taxon>Mycolicibacterium</taxon>
    </lineage>
</organism>
<evidence type="ECO:0000313" key="2">
    <source>
        <dbReference type="Proteomes" id="UP000501849"/>
    </source>
</evidence>
<reference evidence="1 2" key="1">
    <citation type="submission" date="2019-04" db="EMBL/GenBank/DDBJ databases">
        <title>Draft, Whole-Genome Sequence of the Anthracene-degrading Mycobacterium frederiksbergense LB501T, Isolated from a Polycyclic Aromatic Hydrocarbon (PAH)-Contaminated Soil.</title>
        <authorList>
            <person name="Augelletti F."/>
        </authorList>
    </citation>
    <scope>NUCLEOTIDE SEQUENCE [LARGE SCALE GENOMIC DNA]</scope>
    <source>
        <strain evidence="1 2">LB 501T</strain>
    </source>
</reference>
<gene>
    <name evidence="1" type="ORF">EXE63_05295</name>
</gene>
<dbReference type="AlphaFoldDB" id="A0A6H0RZL8"/>
<keyword evidence="2" id="KW-1185">Reference proteome</keyword>
<protein>
    <submittedName>
        <fullName evidence="1">Uncharacterized protein</fullName>
    </submittedName>
</protein>
<name>A0A6H0RZL8_9MYCO</name>
<evidence type="ECO:0000313" key="1">
    <source>
        <dbReference type="EMBL" id="QIV80376.1"/>
    </source>
</evidence>
<proteinExistence type="predicted"/>